<keyword evidence="7" id="KW-0732">Signal</keyword>
<comment type="pathway">
    <text evidence="2 12">Glycan metabolism; pectin degradation; 2-dehydro-3-deoxy-D-gluconate from pectin: step 1/5.</text>
</comment>
<dbReference type="Pfam" id="PF01095">
    <property type="entry name" value="Pectinesterase"/>
    <property type="match status" value="1"/>
</dbReference>
<reference evidence="16" key="3">
    <citation type="submission" date="2025-05" db="UniProtKB">
        <authorList>
            <consortium name="RefSeq"/>
        </authorList>
    </citation>
    <scope>NUCLEOTIDE SEQUENCE [LARGE SCALE GENOMIC DNA]</scope>
</reference>
<reference evidence="15" key="1">
    <citation type="submission" date="2023-03" db="UniProtKB">
        <authorList>
            <consortium name="EnsemblPlants"/>
        </authorList>
    </citation>
    <scope>IDENTIFICATION</scope>
</reference>
<keyword evidence="9 12" id="KW-0063">Aspartyl esterase</keyword>
<dbReference type="eggNOG" id="ENOG502QS8M">
    <property type="taxonomic scope" value="Eukaryota"/>
</dbReference>
<dbReference type="EC" id="3.1.1.11" evidence="4 12"/>
<evidence type="ECO:0000256" key="4">
    <source>
        <dbReference type="ARBA" id="ARBA00013229"/>
    </source>
</evidence>
<dbReference type="AlphaFoldDB" id="A0A1S3CIB1"/>
<evidence type="ECO:0000256" key="6">
    <source>
        <dbReference type="ARBA" id="ARBA00022525"/>
    </source>
</evidence>
<evidence type="ECO:0000256" key="5">
    <source>
        <dbReference type="ARBA" id="ARBA00022512"/>
    </source>
</evidence>
<evidence type="ECO:0000256" key="11">
    <source>
        <dbReference type="PROSITE-ProRule" id="PRU10040"/>
    </source>
</evidence>
<evidence type="ECO:0000256" key="13">
    <source>
        <dbReference type="SAM" id="Phobius"/>
    </source>
</evidence>
<dbReference type="GO" id="GO:0042545">
    <property type="term" value="P:cell wall modification"/>
    <property type="evidence" value="ECO:0007669"/>
    <property type="project" value="UniProtKB-UniRule"/>
</dbReference>
<evidence type="ECO:0000313" key="15">
    <source>
        <dbReference type="EnsemblPlants" id="MELO3C024917.2.1"/>
    </source>
</evidence>
<keyword evidence="6" id="KW-0964">Secreted</keyword>
<keyword evidence="5" id="KW-0134">Cell wall</keyword>
<dbReference type="SMR" id="A0A1S3CIB1"/>
<evidence type="ECO:0000256" key="3">
    <source>
        <dbReference type="ARBA" id="ARBA00008891"/>
    </source>
</evidence>
<dbReference type="RefSeq" id="XP_008463039.1">
    <property type="nucleotide sequence ID" value="XM_008464817.2"/>
</dbReference>
<evidence type="ECO:0000256" key="1">
    <source>
        <dbReference type="ARBA" id="ARBA00004191"/>
    </source>
</evidence>
<dbReference type="InterPro" id="IPR012334">
    <property type="entry name" value="Pectin_lyas_fold"/>
</dbReference>
<dbReference type="GO" id="GO:0045490">
    <property type="term" value="P:pectin catabolic process"/>
    <property type="evidence" value="ECO:0007669"/>
    <property type="project" value="UniProtKB-UniRule"/>
</dbReference>
<dbReference type="GO" id="GO:0030599">
    <property type="term" value="F:pectinesterase activity"/>
    <property type="evidence" value="ECO:0007669"/>
    <property type="project" value="UniProtKB-UniRule"/>
</dbReference>
<dbReference type="GeneID" id="103501278"/>
<dbReference type="SUPFAM" id="SSF51126">
    <property type="entry name" value="Pectin lyase-like"/>
    <property type="match status" value="1"/>
</dbReference>
<comment type="catalytic activity">
    <reaction evidence="10 12">
        <text>[(1-&gt;4)-alpha-D-galacturonosyl methyl ester](n) + n H2O = [(1-&gt;4)-alpha-D-galacturonosyl](n) + n methanol + n H(+)</text>
        <dbReference type="Rhea" id="RHEA:22380"/>
        <dbReference type="Rhea" id="RHEA-COMP:14570"/>
        <dbReference type="Rhea" id="RHEA-COMP:14573"/>
        <dbReference type="ChEBI" id="CHEBI:15377"/>
        <dbReference type="ChEBI" id="CHEBI:15378"/>
        <dbReference type="ChEBI" id="CHEBI:17790"/>
        <dbReference type="ChEBI" id="CHEBI:140522"/>
        <dbReference type="ChEBI" id="CHEBI:140523"/>
        <dbReference type="EC" id="3.1.1.11"/>
    </reaction>
</comment>
<keyword evidence="13" id="KW-0472">Membrane</keyword>
<protein>
    <recommendedName>
        <fullName evidence="4 12">Pectinesterase</fullName>
        <ecNumber evidence="4 12">3.1.1.11</ecNumber>
    </recommendedName>
</protein>
<dbReference type="UniPathway" id="UPA00545">
    <property type="reaction ID" value="UER00823"/>
</dbReference>
<dbReference type="InterPro" id="IPR033131">
    <property type="entry name" value="Pectinesterase_Asp_AS"/>
</dbReference>
<reference evidence="17" key="2">
    <citation type="submission" date="2025-04" db="UniProtKB">
        <authorList>
            <consortium name="RefSeq"/>
        </authorList>
    </citation>
    <scope>IDENTIFICATION</scope>
</reference>
<proteinExistence type="inferred from homology"/>
<name>A0A1S3CIB1_CUCME</name>
<evidence type="ECO:0000256" key="7">
    <source>
        <dbReference type="ARBA" id="ARBA00022729"/>
    </source>
</evidence>
<comment type="subcellular location">
    <subcellularLocation>
        <location evidence="1">Secreted</location>
        <location evidence="1">Cell wall</location>
    </subcellularLocation>
</comment>
<organism evidence="16 17">
    <name type="scientific">Cucumis melo</name>
    <name type="common">Muskmelon</name>
    <dbReference type="NCBI Taxonomy" id="3656"/>
    <lineage>
        <taxon>Eukaryota</taxon>
        <taxon>Viridiplantae</taxon>
        <taxon>Streptophyta</taxon>
        <taxon>Embryophyta</taxon>
        <taxon>Tracheophyta</taxon>
        <taxon>Spermatophyta</taxon>
        <taxon>Magnoliopsida</taxon>
        <taxon>eudicotyledons</taxon>
        <taxon>Gunneridae</taxon>
        <taxon>Pentapetalae</taxon>
        <taxon>rosids</taxon>
        <taxon>fabids</taxon>
        <taxon>Cucurbitales</taxon>
        <taxon>Cucurbitaceae</taxon>
        <taxon>Benincaseae</taxon>
        <taxon>Cucumis</taxon>
    </lineage>
</organism>
<dbReference type="Gramene" id="MELO3C024917.2.1">
    <property type="protein sequence ID" value="MELO3C024917.2.1"/>
    <property type="gene ID" value="MELO3C024917.2"/>
</dbReference>
<keyword evidence="13" id="KW-1133">Transmembrane helix</keyword>
<evidence type="ECO:0000256" key="2">
    <source>
        <dbReference type="ARBA" id="ARBA00005184"/>
    </source>
</evidence>
<evidence type="ECO:0000256" key="10">
    <source>
        <dbReference type="ARBA" id="ARBA00047928"/>
    </source>
</evidence>
<accession>A0A1S3CIB1</accession>
<dbReference type="Gene3D" id="2.160.20.10">
    <property type="entry name" value="Single-stranded right-handed beta-helix, Pectin lyase-like"/>
    <property type="match status" value="1"/>
</dbReference>
<dbReference type="InterPro" id="IPR011050">
    <property type="entry name" value="Pectin_lyase_fold/virulence"/>
</dbReference>
<feature type="active site" evidence="11">
    <location>
        <position position="240"/>
    </location>
</feature>
<evidence type="ECO:0000313" key="17">
    <source>
        <dbReference type="RefSeq" id="XP_008463039.1"/>
    </source>
</evidence>
<dbReference type="OrthoDB" id="2019149at2759"/>
<dbReference type="EnsemblPlants" id="MELO3C024917.2.1">
    <property type="protein sequence ID" value="MELO3C024917.2.1"/>
    <property type="gene ID" value="MELO3C024917.2"/>
</dbReference>
<dbReference type="InParanoid" id="A0A1S3CIB1"/>
<comment type="similarity">
    <text evidence="3">Belongs to the pectinesterase family.</text>
</comment>
<sequence length="378" mass="42295">MRNFLCFLCNNNKNNNNNGGFFPSIIIVLSFLLLCVVSGESSGRGRGGGVISWDDLRVDVWLRQRMSSGEGLGRNGTRIIVVDKNCSGDSTTVQGAVDMVPHNNKQRVKIYILPGIYREKLYIPITKPYISLIGNKNRVTETVITWNDKASDKNINGVELGTYKTATVAIDSDYFCATGITFENTNVAKPGDKGRQGVALRITGDKAVFYRVKFLGGQDTLLDDLGTHYFYQCHIRGSVDFIFGTARSLYEQCVITSTAESYGAIAAHHRASPDDDTGFSFVRCVINGSGKVYLGRAWGNYSRTIYSNCYIEDVINPLGWSDWNDPSRQRTVVFGQYNCRGSGANTKDWVPWAKTFSYEEVRPFVDRKYIKGEQWLNL</sequence>
<feature type="transmembrane region" description="Helical" evidence="13">
    <location>
        <begin position="20"/>
        <end position="37"/>
    </location>
</feature>
<gene>
    <name evidence="17" type="primary">LOC103501278</name>
    <name evidence="15" type="synonym">103501278</name>
</gene>
<dbReference type="KEGG" id="cmo:103501278"/>
<keyword evidence="8 12" id="KW-0378">Hydrolase</keyword>
<feature type="domain" description="Pectinesterase catalytic" evidence="14">
    <location>
        <begin position="80"/>
        <end position="372"/>
    </location>
</feature>
<dbReference type="Proteomes" id="UP001652600">
    <property type="component" value="Chromosome 1"/>
</dbReference>
<evidence type="ECO:0000259" key="14">
    <source>
        <dbReference type="Pfam" id="PF01095"/>
    </source>
</evidence>
<evidence type="ECO:0000256" key="9">
    <source>
        <dbReference type="ARBA" id="ARBA00023085"/>
    </source>
</evidence>
<dbReference type="InterPro" id="IPR000070">
    <property type="entry name" value="Pectinesterase_cat"/>
</dbReference>
<evidence type="ECO:0000256" key="8">
    <source>
        <dbReference type="ARBA" id="ARBA00022801"/>
    </source>
</evidence>
<keyword evidence="16" id="KW-1185">Reference proteome</keyword>
<dbReference type="PANTHER" id="PTHR31321">
    <property type="entry name" value="ACYL-COA THIOESTER HYDROLASE YBHC-RELATED"/>
    <property type="match status" value="1"/>
</dbReference>
<evidence type="ECO:0000313" key="16">
    <source>
        <dbReference type="Proteomes" id="UP001652600"/>
    </source>
</evidence>
<evidence type="ECO:0000256" key="12">
    <source>
        <dbReference type="RuleBase" id="RU000589"/>
    </source>
</evidence>
<dbReference type="FunFam" id="2.160.20.10:FF:000008">
    <property type="entry name" value="Pectinesterase"/>
    <property type="match status" value="1"/>
</dbReference>
<keyword evidence="13" id="KW-0812">Transmembrane</keyword>
<dbReference type="PANTHER" id="PTHR31321:SF31">
    <property type="entry name" value="PECTINESTERASE QRT1"/>
    <property type="match status" value="1"/>
</dbReference>
<dbReference type="PROSITE" id="PS00503">
    <property type="entry name" value="PECTINESTERASE_2"/>
    <property type="match status" value="1"/>
</dbReference>